<proteinExistence type="predicted"/>
<dbReference type="RefSeq" id="WP_088817831.1">
    <property type="nucleotide sequence ID" value="NZ_FYEZ01000001.1"/>
</dbReference>
<accession>A0A212TCB1</accession>
<name>A0A212TCB1_9MICO</name>
<dbReference type="AlphaFoldDB" id="A0A212TCB1"/>
<dbReference type="Proteomes" id="UP000198122">
    <property type="component" value="Unassembled WGS sequence"/>
</dbReference>
<organism evidence="1 2">
    <name type="scientific">Kytococcus aerolatus</name>
    <dbReference type="NCBI Taxonomy" id="592308"/>
    <lineage>
        <taxon>Bacteria</taxon>
        <taxon>Bacillati</taxon>
        <taxon>Actinomycetota</taxon>
        <taxon>Actinomycetes</taxon>
        <taxon>Micrococcales</taxon>
        <taxon>Kytococcaceae</taxon>
        <taxon>Kytococcus</taxon>
    </lineage>
</organism>
<evidence type="ECO:0000313" key="1">
    <source>
        <dbReference type="EMBL" id="SNC63454.1"/>
    </source>
</evidence>
<dbReference type="OrthoDB" id="6292895at2"/>
<gene>
    <name evidence="1" type="ORF">SAMN05445756_0909</name>
</gene>
<dbReference type="EMBL" id="FYEZ01000001">
    <property type="protein sequence ID" value="SNC63454.1"/>
    <property type="molecule type" value="Genomic_DNA"/>
</dbReference>
<evidence type="ECO:0000313" key="2">
    <source>
        <dbReference type="Proteomes" id="UP000198122"/>
    </source>
</evidence>
<keyword evidence="2" id="KW-1185">Reference proteome</keyword>
<reference evidence="1 2" key="1">
    <citation type="submission" date="2017-06" db="EMBL/GenBank/DDBJ databases">
        <authorList>
            <person name="Kim H.J."/>
            <person name="Triplett B.A."/>
        </authorList>
    </citation>
    <scope>NUCLEOTIDE SEQUENCE [LARGE SCALE GENOMIC DNA]</scope>
    <source>
        <strain evidence="1 2">DSM 22179</strain>
    </source>
</reference>
<sequence>MQTITKVANWLSPESDIYRATVADPDLPWWQYRRRAAQDGLQKAARRTGLWVGGRVTVDAEAVSFGPNAVNEAMHRIPTHWRVPFGAIQRVAVRFGLVSRIIDLHTARGVVTFRCYGARALAQEIAARAGAPMG</sequence>
<protein>
    <submittedName>
        <fullName evidence="1">Uncharacterized protein</fullName>
    </submittedName>
</protein>